<keyword evidence="3" id="KW-1185">Reference proteome</keyword>
<dbReference type="GO" id="GO:0055085">
    <property type="term" value="P:transmembrane transport"/>
    <property type="evidence" value="ECO:0007669"/>
    <property type="project" value="InterPro"/>
</dbReference>
<dbReference type="KEGG" id="hnv:DDQ68_03970"/>
<dbReference type="SUPFAM" id="SSF74653">
    <property type="entry name" value="TolA/TonB C-terminal domain"/>
    <property type="match status" value="1"/>
</dbReference>
<accession>A0A2Z3GM85</accession>
<name>A0A2Z3GM85_9BACT</name>
<dbReference type="InterPro" id="IPR037682">
    <property type="entry name" value="TonB_C"/>
</dbReference>
<evidence type="ECO:0000313" key="2">
    <source>
        <dbReference type="EMBL" id="AWM32025.1"/>
    </source>
</evidence>
<organism evidence="2 3">
    <name type="scientific">Hymenobacter nivis</name>
    <dbReference type="NCBI Taxonomy" id="1850093"/>
    <lineage>
        <taxon>Bacteria</taxon>
        <taxon>Pseudomonadati</taxon>
        <taxon>Bacteroidota</taxon>
        <taxon>Cytophagia</taxon>
        <taxon>Cytophagales</taxon>
        <taxon>Hymenobacteraceae</taxon>
        <taxon>Hymenobacter</taxon>
    </lineage>
</organism>
<sequence>MRPCWPPCASCCASCLASKTAVPVSLNVPVVLRSPNHVYRSYEAPTRAAFPAPGLYDFLRRNARVPTVMAAENLRGRVRVDFVVRANGKVDAAEAKSHLCASCDAEALRLVRAFPAWVPARAAGG</sequence>
<dbReference type="Pfam" id="PF03544">
    <property type="entry name" value="TonB_C"/>
    <property type="match status" value="1"/>
</dbReference>
<evidence type="ECO:0000313" key="3">
    <source>
        <dbReference type="Proteomes" id="UP000245999"/>
    </source>
</evidence>
<evidence type="ECO:0000259" key="1">
    <source>
        <dbReference type="Pfam" id="PF03544"/>
    </source>
</evidence>
<reference evidence="3" key="1">
    <citation type="submission" date="2018-04" db="EMBL/GenBank/DDBJ databases">
        <title>Complete genome of Antarctic heterotrophic bacterium Hymenobacter nivis.</title>
        <authorList>
            <person name="Terashima M."/>
        </authorList>
    </citation>
    <scope>NUCLEOTIDE SEQUENCE [LARGE SCALE GENOMIC DNA]</scope>
    <source>
        <strain evidence="3">NBRC 111535</strain>
    </source>
</reference>
<protein>
    <recommendedName>
        <fullName evidence="1">TonB C-terminal domain-containing protein</fullName>
    </recommendedName>
</protein>
<dbReference type="EMBL" id="CP029145">
    <property type="protein sequence ID" value="AWM32025.1"/>
    <property type="molecule type" value="Genomic_DNA"/>
</dbReference>
<dbReference type="Proteomes" id="UP000245999">
    <property type="component" value="Chromosome"/>
</dbReference>
<feature type="domain" description="TonB C-terminal" evidence="1">
    <location>
        <begin position="66"/>
        <end position="122"/>
    </location>
</feature>
<dbReference type="AlphaFoldDB" id="A0A2Z3GM85"/>
<gene>
    <name evidence="2" type="ORF">DDQ68_03970</name>
</gene>
<dbReference type="Gene3D" id="3.30.1150.10">
    <property type="match status" value="1"/>
</dbReference>
<dbReference type="OrthoDB" id="1039448at2"/>
<proteinExistence type="predicted"/>